<gene>
    <name evidence="8" type="ordered locus">BMS_1935</name>
</gene>
<dbReference type="PANTHER" id="PTHR42891">
    <property type="entry name" value="D-GLYCERO-BETA-D-MANNO-HEPTOSE-1,7-BISPHOSPHATE 7-PHOSPHATASE"/>
    <property type="match status" value="1"/>
</dbReference>
<dbReference type="InterPro" id="IPR006543">
    <property type="entry name" value="Histidinol-phos"/>
</dbReference>
<dbReference type="NCBIfam" id="TIGR01662">
    <property type="entry name" value="HAD-SF-IIIA"/>
    <property type="match status" value="1"/>
</dbReference>
<evidence type="ECO:0000313" key="9">
    <source>
        <dbReference type="Proteomes" id="UP000008963"/>
    </source>
</evidence>
<dbReference type="EMBL" id="FQ312005">
    <property type="protein sequence ID" value="CBW26751.1"/>
    <property type="molecule type" value="Genomic_DNA"/>
</dbReference>
<dbReference type="Gene3D" id="3.40.50.1000">
    <property type="entry name" value="HAD superfamily/HAD-like"/>
    <property type="match status" value="1"/>
</dbReference>
<dbReference type="InterPro" id="IPR023214">
    <property type="entry name" value="HAD_sf"/>
</dbReference>
<dbReference type="PATRIC" id="fig|862908.3.peg.1835"/>
<comment type="subcellular location">
    <subcellularLocation>
        <location evidence="1">Cytoplasm</location>
    </subcellularLocation>
</comment>
<sequence>MTSAKVALLLDRDGIINIDSGYVYKYSDEIIYPDILEVVKEANVLGIPVAIVTNQAGIARGMYKVSDVDSFHKHLKNFYQENGARIDHIEICPFHKDKGEEMWKFDSLLRKPNPGMHLKALSQLMCKVEGSLMIGDKQSDRINLLGLKTLLLQGDYEITPANDLCQSRQELCQKISNYLNNLLDFS</sequence>
<dbReference type="GO" id="GO:0005737">
    <property type="term" value="C:cytoplasm"/>
    <property type="evidence" value="ECO:0007669"/>
    <property type="project" value="UniProtKB-SubCell"/>
</dbReference>
<name>E1X2I4_HALMS</name>
<evidence type="ECO:0000313" key="8">
    <source>
        <dbReference type="EMBL" id="CBW26751.1"/>
    </source>
</evidence>
<dbReference type="Proteomes" id="UP000008963">
    <property type="component" value="Chromosome"/>
</dbReference>
<keyword evidence="9" id="KW-1185">Reference proteome</keyword>
<evidence type="ECO:0000256" key="6">
    <source>
        <dbReference type="ARBA" id="ARBA00023277"/>
    </source>
</evidence>
<dbReference type="InterPro" id="IPR004446">
    <property type="entry name" value="Heptose_bisP_phosphatase"/>
</dbReference>
<proteinExistence type="inferred from homology"/>
<dbReference type="PANTHER" id="PTHR42891:SF1">
    <property type="entry name" value="D-GLYCERO-BETA-D-MANNO-HEPTOSE-1,7-BISPHOSPHATE 7-PHOSPHATASE"/>
    <property type="match status" value="1"/>
</dbReference>
<dbReference type="HOGENOM" id="CLU_085077_3_2_7"/>
<dbReference type="NCBIfam" id="TIGR01656">
    <property type="entry name" value="Histidinol-ppas"/>
    <property type="match status" value="1"/>
</dbReference>
<dbReference type="InterPro" id="IPR006549">
    <property type="entry name" value="HAD-SF_hydro_IIIA"/>
</dbReference>
<evidence type="ECO:0000256" key="7">
    <source>
        <dbReference type="ARBA" id="ARBA00031828"/>
    </source>
</evidence>
<dbReference type="GO" id="GO:0046872">
    <property type="term" value="F:metal ion binding"/>
    <property type="evidence" value="ECO:0007669"/>
    <property type="project" value="UniProtKB-KW"/>
</dbReference>
<organism evidence="8 9">
    <name type="scientific">Halobacteriovorax marinus (strain ATCC BAA-682 / DSM 15412 / SJ)</name>
    <name type="common">Bacteriovorax marinus</name>
    <dbReference type="NCBI Taxonomy" id="862908"/>
    <lineage>
        <taxon>Bacteria</taxon>
        <taxon>Pseudomonadati</taxon>
        <taxon>Bdellovibrionota</taxon>
        <taxon>Bacteriovoracia</taxon>
        <taxon>Bacteriovoracales</taxon>
        <taxon>Halobacteriovoraceae</taxon>
        <taxon>Halobacteriovorax</taxon>
    </lineage>
</organism>
<dbReference type="STRING" id="862908.BMS_1935"/>
<dbReference type="GO" id="GO:0016791">
    <property type="term" value="F:phosphatase activity"/>
    <property type="evidence" value="ECO:0007669"/>
    <property type="project" value="InterPro"/>
</dbReference>
<evidence type="ECO:0000256" key="2">
    <source>
        <dbReference type="ARBA" id="ARBA00005628"/>
    </source>
</evidence>
<evidence type="ECO:0000256" key="4">
    <source>
        <dbReference type="ARBA" id="ARBA00022723"/>
    </source>
</evidence>
<keyword evidence="4" id="KW-0479">Metal-binding</keyword>
<keyword evidence="6" id="KW-0119">Carbohydrate metabolism</keyword>
<dbReference type="SUPFAM" id="SSF56784">
    <property type="entry name" value="HAD-like"/>
    <property type="match status" value="1"/>
</dbReference>
<keyword evidence="3" id="KW-0963">Cytoplasm</keyword>
<protein>
    <recommendedName>
        <fullName evidence="7">D,D-heptose 1,7-bisphosphate phosphatase</fullName>
    </recommendedName>
</protein>
<keyword evidence="5" id="KW-0378">Hydrolase</keyword>
<accession>E1X2I4</accession>
<comment type="similarity">
    <text evidence="2">Belongs to the GmhB family.</text>
</comment>
<dbReference type="eggNOG" id="COG0241">
    <property type="taxonomic scope" value="Bacteria"/>
</dbReference>
<dbReference type="GO" id="GO:0005975">
    <property type="term" value="P:carbohydrate metabolic process"/>
    <property type="evidence" value="ECO:0007669"/>
    <property type="project" value="InterPro"/>
</dbReference>
<reference evidence="9" key="1">
    <citation type="journal article" date="2013" name="ISME J.">
        <title>A small predatory core genome in the divergent marine Bacteriovorax marinus SJ and the terrestrial Bdellovibrio bacteriovorus.</title>
        <authorList>
            <person name="Crossman L.C."/>
            <person name="Chen H."/>
            <person name="Cerdeno-Tarraga A.M."/>
            <person name="Brooks K."/>
            <person name="Quail M.A."/>
            <person name="Pineiro S.A."/>
            <person name="Hobley L."/>
            <person name="Sockett R.E."/>
            <person name="Bentley S.D."/>
            <person name="Parkhill J."/>
            <person name="Williams H.N."/>
            <person name="Stine O.C."/>
        </authorList>
    </citation>
    <scope>NUCLEOTIDE SEQUENCE [LARGE SCALE GENOMIC DNA]</scope>
    <source>
        <strain evidence="9">ATCC BAA-682 / DSM 15412 / SJ</strain>
    </source>
</reference>
<dbReference type="KEGG" id="bmx:BMS_1935"/>
<evidence type="ECO:0000256" key="3">
    <source>
        <dbReference type="ARBA" id="ARBA00022490"/>
    </source>
</evidence>
<dbReference type="AlphaFoldDB" id="E1X2I4"/>
<dbReference type="InterPro" id="IPR036412">
    <property type="entry name" value="HAD-like_sf"/>
</dbReference>
<evidence type="ECO:0000256" key="5">
    <source>
        <dbReference type="ARBA" id="ARBA00022801"/>
    </source>
</evidence>
<evidence type="ECO:0000256" key="1">
    <source>
        <dbReference type="ARBA" id="ARBA00004496"/>
    </source>
</evidence>